<dbReference type="SUPFAM" id="SSF51735">
    <property type="entry name" value="NAD(P)-binding Rossmann-fold domains"/>
    <property type="match status" value="1"/>
</dbReference>
<dbReference type="PRINTS" id="PR00080">
    <property type="entry name" value="SDRFAMILY"/>
</dbReference>
<keyword evidence="4" id="KW-1185">Reference proteome</keyword>
<dbReference type="KEGG" id="tra:Trad_2640"/>
<reference evidence="3 4" key="2">
    <citation type="journal article" date="2011" name="Stand. Genomic Sci.">
        <title>Complete genome sequence of Truepera radiovictrix type strain (RQ-24).</title>
        <authorList>
            <person name="Ivanova N."/>
            <person name="Rohde C."/>
            <person name="Munk C."/>
            <person name="Nolan M."/>
            <person name="Lucas S."/>
            <person name="Del Rio T.G."/>
            <person name="Tice H."/>
            <person name="Deshpande S."/>
            <person name="Cheng J.F."/>
            <person name="Tapia R."/>
            <person name="Han C."/>
            <person name="Goodwin L."/>
            <person name="Pitluck S."/>
            <person name="Liolios K."/>
            <person name="Mavromatis K."/>
            <person name="Mikhailova N."/>
            <person name="Pati A."/>
            <person name="Chen A."/>
            <person name="Palaniappan K."/>
            <person name="Land M."/>
            <person name="Hauser L."/>
            <person name="Chang Y.J."/>
            <person name="Jeffries C.D."/>
            <person name="Brambilla E."/>
            <person name="Rohde M."/>
            <person name="Goker M."/>
            <person name="Tindall B.J."/>
            <person name="Woyke T."/>
            <person name="Bristow J."/>
            <person name="Eisen J.A."/>
            <person name="Markowitz V."/>
            <person name="Hugenholtz P."/>
            <person name="Kyrpides N.C."/>
            <person name="Klenk H.P."/>
            <person name="Lapidus A."/>
        </authorList>
    </citation>
    <scope>NUCLEOTIDE SEQUENCE [LARGE SCALE GENOMIC DNA]</scope>
    <source>
        <strain evidence="4">DSM 17093 / CIP 108686 / LMG 22925 / RQ-24</strain>
    </source>
</reference>
<comment type="similarity">
    <text evidence="2">Belongs to the short-chain dehydrogenases/reductases (SDR) family.</text>
</comment>
<dbReference type="PRINTS" id="PR00081">
    <property type="entry name" value="GDHRDH"/>
</dbReference>
<evidence type="ECO:0000256" key="2">
    <source>
        <dbReference type="RuleBase" id="RU000363"/>
    </source>
</evidence>
<dbReference type="PANTHER" id="PTHR43157">
    <property type="entry name" value="PHOSPHATIDYLINOSITOL-GLYCAN BIOSYNTHESIS CLASS F PROTEIN-RELATED"/>
    <property type="match status" value="1"/>
</dbReference>
<proteinExistence type="inferred from homology"/>
<dbReference type="PANTHER" id="PTHR43157:SF31">
    <property type="entry name" value="PHOSPHATIDYLINOSITOL-GLYCAN BIOSYNTHESIS CLASS F PROTEIN"/>
    <property type="match status" value="1"/>
</dbReference>
<protein>
    <submittedName>
        <fullName evidence="3">Short-chain dehydrogenase/reductase SDR</fullName>
    </submittedName>
</protein>
<reference evidence="4" key="1">
    <citation type="submission" date="2010-05" db="EMBL/GenBank/DDBJ databases">
        <title>The complete genome of Truepera radiovictris DSM 17093.</title>
        <authorList>
            <consortium name="US DOE Joint Genome Institute (JGI-PGF)"/>
            <person name="Lucas S."/>
            <person name="Copeland A."/>
            <person name="Lapidus A."/>
            <person name="Glavina del Rio T."/>
            <person name="Dalin E."/>
            <person name="Tice H."/>
            <person name="Bruce D."/>
            <person name="Goodwin L."/>
            <person name="Pitluck S."/>
            <person name="Kyrpides N."/>
            <person name="Mavromatis K."/>
            <person name="Ovchinnikova G."/>
            <person name="Munk A.C."/>
            <person name="Detter J.C."/>
            <person name="Han C."/>
            <person name="Tapia R."/>
            <person name="Land M."/>
            <person name="Hauser L."/>
            <person name="Markowitz V."/>
            <person name="Cheng J.-F."/>
            <person name="Hugenholtz P."/>
            <person name="Woyke T."/>
            <person name="Wu D."/>
            <person name="Tindall B."/>
            <person name="Pomrenke H.G."/>
            <person name="Brambilla E."/>
            <person name="Klenk H.-P."/>
            <person name="Eisen J.A."/>
        </authorList>
    </citation>
    <scope>NUCLEOTIDE SEQUENCE [LARGE SCALE GENOMIC DNA]</scope>
    <source>
        <strain evidence="4">DSM 17093 / CIP 108686 / LMG 22925 / RQ-24</strain>
    </source>
</reference>
<accession>D7CUG1</accession>
<evidence type="ECO:0000313" key="4">
    <source>
        <dbReference type="Proteomes" id="UP000000379"/>
    </source>
</evidence>
<organism evidence="3 4">
    <name type="scientific">Truepera radiovictrix (strain DSM 17093 / CIP 108686 / LMG 22925 / RQ-24)</name>
    <dbReference type="NCBI Taxonomy" id="649638"/>
    <lineage>
        <taxon>Bacteria</taxon>
        <taxon>Thermotogati</taxon>
        <taxon>Deinococcota</taxon>
        <taxon>Deinococci</taxon>
        <taxon>Trueperales</taxon>
        <taxon>Trueperaceae</taxon>
        <taxon>Truepera</taxon>
    </lineage>
</organism>
<dbReference type="Gene3D" id="3.40.50.720">
    <property type="entry name" value="NAD(P)-binding Rossmann-like Domain"/>
    <property type="match status" value="1"/>
</dbReference>
<dbReference type="HOGENOM" id="CLU_010194_44_5_0"/>
<gene>
    <name evidence="3" type="ordered locus">Trad_2640</name>
</gene>
<dbReference type="InterPro" id="IPR002347">
    <property type="entry name" value="SDR_fam"/>
</dbReference>
<dbReference type="InterPro" id="IPR036291">
    <property type="entry name" value="NAD(P)-bd_dom_sf"/>
</dbReference>
<sequence>MLVTGASSGIGRETARALARAGATVLTVSRPSGEGEALAAQLRQTGAEVHFFPADLSSLAEVRRVARALRARAPRLDVLVNNAGAFFSERQTTAEGLERTLALNHLSVFLLTHLLLEPLLASPAARVVTVSSQAERLGRVHWDDPMLRRGYNGWKAYSQSKLGNLLFSYELARRLAGTAVSVNALHPGGVATGFGSGNRGVGALLLKLARPLFKSPEEGAKTVIYLAASPEVAGISGRYFADCRPASSSWRSRDPELQARFWRLSEALVGLGDEEAAALRRVSQAAGAAR</sequence>
<evidence type="ECO:0000256" key="1">
    <source>
        <dbReference type="ARBA" id="ARBA00023002"/>
    </source>
</evidence>
<name>D7CUG1_TRURR</name>
<dbReference type="STRING" id="649638.Trad_2640"/>
<dbReference type="GO" id="GO:0016491">
    <property type="term" value="F:oxidoreductase activity"/>
    <property type="evidence" value="ECO:0007669"/>
    <property type="project" value="UniProtKB-KW"/>
</dbReference>
<dbReference type="eggNOG" id="COG1028">
    <property type="taxonomic scope" value="Bacteria"/>
</dbReference>
<dbReference type="Pfam" id="PF00106">
    <property type="entry name" value="adh_short"/>
    <property type="match status" value="1"/>
</dbReference>
<keyword evidence="1" id="KW-0560">Oxidoreductase</keyword>
<dbReference type="Proteomes" id="UP000000379">
    <property type="component" value="Chromosome"/>
</dbReference>
<dbReference type="EMBL" id="CP002049">
    <property type="protein sequence ID" value="ADI15746.1"/>
    <property type="molecule type" value="Genomic_DNA"/>
</dbReference>
<evidence type="ECO:0000313" key="3">
    <source>
        <dbReference type="EMBL" id="ADI15746.1"/>
    </source>
</evidence>
<dbReference type="AlphaFoldDB" id="D7CUG1"/>